<sequence length="517" mass="56952">MISGSTAGGIVFWFILIYNAASYLSWGVCIAEGGPSSLWDYGAVWVWERWEEHIHLHINIGGGDINQHNTFLGMGGRSWQLILFVLSRCHAPSFIYLYKPLSPPLLLCYLPHSHNSVHISGPLWIYLEIKMQRSPITIANLLVLLLAVMVVLLPQQVYASCGCQYAHACFPPDGNLLKQAAGIFIAGNWNGTIGGGDYGLNISQWCTGNVLTMANLFKRDSSSIAPFNADIGEWNTASVTLMNGMFLNQILFNQDIGGWDVSSVTDMRLMFQDATSFNGDIRGWDVSSVQDFSQTLYGATSFNQDIGGWNVSSVETMYSMFYDAISFNQDIGGWNVSSTTRMYYMFYNATSFNQDISGWYMYIDNETRLDKMFYGASAFNQNLCAWKENFPYSSTSDIFSGSDCTFTTDPQLATKGPFCSDDCAPSQQPSTEPSYEPSFYPSLKPSYDPSSKPSSSLTPSSTQSSSKSAKSKALKANAIITNLQVQEMKSGGSSLSLVSRFPLIVVGIGITIMVVLA</sequence>
<dbReference type="NCBIfam" id="TIGR02167">
    <property type="entry name" value="Liste_lipo_26"/>
    <property type="match status" value="2"/>
</dbReference>
<keyword evidence="2" id="KW-1133">Transmembrane helix</keyword>
<dbReference type="InterPro" id="IPR011889">
    <property type="entry name" value="Liste_lipo_26"/>
</dbReference>
<evidence type="ECO:0000256" key="2">
    <source>
        <dbReference type="SAM" id="Phobius"/>
    </source>
</evidence>
<protein>
    <submittedName>
        <fullName evidence="3">DUF285 domain-containing protein</fullName>
    </submittedName>
</protein>
<evidence type="ECO:0000256" key="1">
    <source>
        <dbReference type="SAM" id="MobiDB-lite"/>
    </source>
</evidence>
<feature type="transmembrane region" description="Helical" evidence="2">
    <location>
        <begin position="7"/>
        <end position="26"/>
    </location>
</feature>
<gene>
    <name evidence="3" type="ORF">QTG54_015069</name>
</gene>
<dbReference type="EMBL" id="JATAAI010000040">
    <property type="protein sequence ID" value="KAK1734302.1"/>
    <property type="molecule type" value="Genomic_DNA"/>
</dbReference>
<reference evidence="3" key="1">
    <citation type="submission" date="2023-06" db="EMBL/GenBank/DDBJ databases">
        <title>Survivors Of The Sea: Transcriptome response of Skeletonema marinoi to long-term dormancy.</title>
        <authorList>
            <person name="Pinder M.I.M."/>
            <person name="Kourtchenko O."/>
            <person name="Robertson E.K."/>
            <person name="Larsson T."/>
            <person name="Maumus F."/>
            <person name="Osuna-Cruz C.M."/>
            <person name="Vancaester E."/>
            <person name="Stenow R."/>
            <person name="Vandepoele K."/>
            <person name="Ploug H."/>
            <person name="Bruchert V."/>
            <person name="Godhe A."/>
            <person name="Topel M."/>
        </authorList>
    </citation>
    <scope>NUCLEOTIDE SEQUENCE</scope>
    <source>
        <strain evidence="3">R05AC</strain>
    </source>
</reference>
<feature type="compositionally biased region" description="Low complexity" evidence="1">
    <location>
        <begin position="444"/>
        <end position="468"/>
    </location>
</feature>
<keyword evidence="2" id="KW-0472">Membrane</keyword>
<feature type="transmembrane region" description="Helical" evidence="2">
    <location>
        <begin position="497"/>
        <end position="516"/>
    </location>
</feature>
<keyword evidence="4" id="KW-1185">Reference proteome</keyword>
<name>A0AAD8XVK8_9STRA</name>
<dbReference type="Pfam" id="PF03382">
    <property type="entry name" value="DUF285"/>
    <property type="match status" value="1"/>
</dbReference>
<feature type="transmembrane region" description="Helical" evidence="2">
    <location>
        <begin position="136"/>
        <end position="154"/>
    </location>
</feature>
<dbReference type="InterPro" id="IPR005046">
    <property type="entry name" value="DUF285"/>
</dbReference>
<comment type="caution">
    <text evidence="3">The sequence shown here is derived from an EMBL/GenBank/DDBJ whole genome shotgun (WGS) entry which is preliminary data.</text>
</comment>
<proteinExistence type="predicted"/>
<dbReference type="Proteomes" id="UP001224775">
    <property type="component" value="Unassembled WGS sequence"/>
</dbReference>
<feature type="region of interest" description="Disordered" evidence="1">
    <location>
        <begin position="444"/>
        <end position="469"/>
    </location>
</feature>
<keyword evidence="2" id="KW-0812">Transmembrane</keyword>
<organism evidence="3 4">
    <name type="scientific">Skeletonema marinoi</name>
    <dbReference type="NCBI Taxonomy" id="267567"/>
    <lineage>
        <taxon>Eukaryota</taxon>
        <taxon>Sar</taxon>
        <taxon>Stramenopiles</taxon>
        <taxon>Ochrophyta</taxon>
        <taxon>Bacillariophyta</taxon>
        <taxon>Coscinodiscophyceae</taxon>
        <taxon>Thalassiosirophycidae</taxon>
        <taxon>Thalassiosirales</taxon>
        <taxon>Skeletonemataceae</taxon>
        <taxon>Skeletonema</taxon>
        <taxon>Skeletonema marinoi-dohrnii complex</taxon>
    </lineage>
</organism>
<dbReference type="AlphaFoldDB" id="A0AAD8XVK8"/>
<accession>A0AAD8XVK8</accession>
<evidence type="ECO:0000313" key="3">
    <source>
        <dbReference type="EMBL" id="KAK1734302.1"/>
    </source>
</evidence>
<evidence type="ECO:0000313" key="4">
    <source>
        <dbReference type="Proteomes" id="UP001224775"/>
    </source>
</evidence>